<dbReference type="Proteomes" id="UP000825701">
    <property type="component" value="Chromosome"/>
</dbReference>
<evidence type="ECO:0000313" key="2">
    <source>
        <dbReference type="Proteomes" id="UP000825701"/>
    </source>
</evidence>
<keyword evidence="2" id="KW-1185">Reference proteome</keyword>
<dbReference type="EMBL" id="CP081869">
    <property type="protein sequence ID" value="QZN98731.1"/>
    <property type="molecule type" value="Genomic_DNA"/>
</dbReference>
<protein>
    <submittedName>
        <fullName evidence="1">Uncharacterized protein</fullName>
    </submittedName>
</protein>
<name>A0A9E6RDF1_9HYPH</name>
<sequence length="154" mass="16901">MSDDAPDFEISVPAWRARRLRAHLAALGEAGRVARMAGDDRAAPEDLAHRAEERRWLAGWDRARPDPVAPGPTPRQLAKIGRWQAGTSRLKAGEGTLRSAILDAVADEMLAVRPPPHGAIAAAHRETVRRCREAGLPAPKASRYRKWLKLTRGV</sequence>
<gene>
    <name evidence="1" type="ORF">K6K41_17280</name>
</gene>
<dbReference type="KEGG" id="cmet:K6K41_17280"/>
<organism evidence="1 2">
    <name type="scientific">Chenggangzhangella methanolivorans</name>
    <dbReference type="NCBI Taxonomy" id="1437009"/>
    <lineage>
        <taxon>Bacteria</taxon>
        <taxon>Pseudomonadati</taxon>
        <taxon>Pseudomonadota</taxon>
        <taxon>Alphaproteobacteria</taxon>
        <taxon>Hyphomicrobiales</taxon>
        <taxon>Methylopilaceae</taxon>
        <taxon>Chenggangzhangella</taxon>
    </lineage>
</organism>
<dbReference type="RefSeq" id="WP_261401688.1">
    <property type="nucleotide sequence ID" value="NZ_CP081869.1"/>
</dbReference>
<evidence type="ECO:0000313" key="1">
    <source>
        <dbReference type="EMBL" id="QZN98731.1"/>
    </source>
</evidence>
<reference evidence="1" key="1">
    <citation type="submission" date="2021-08" db="EMBL/GenBank/DDBJ databases">
        <authorList>
            <person name="Zhang H."/>
            <person name="Xu M."/>
            <person name="Yu Z."/>
            <person name="Yang L."/>
            <person name="Cai Y."/>
        </authorList>
    </citation>
    <scope>NUCLEOTIDE SEQUENCE</scope>
    <source>
        <strain evidence="1">CHL1</strain>
    </source>
</reference>
<dbReference type="AlphaFoldDB" id="A0A9E6RDF1"/>
<accession>A0A9E6RDF1</accession>
<proteinExistence type="predicted"/>